<name>A0AA35NNX7_SACK1</name>
<sequence>MLKLASPFISPLSRNNVASLRITYSSRRFQSSFTFLNNQSLLSKNQMKSKRRKGSKKASYHRQPPETERTAPLIKQSEQIAKNDSTSIRASHPRKKRRDFSWLPRVPSTSHLKHTDMTTNVLYSGYRPLFINPNDPKLKEDTGSTLYEFAMKLEDLNEPLSPWISSATGLEFFSEWENIPSELLKNLKPFHPPNEKALDTDELVNIIAKGNTALKNEKNETFQKKMDEILKRKGKGRKKSVVTLLQMKKTNMKDD</sequence>
<evidence type="ECO:0000313" key="1">
    <source>
        <dbReference type="EMBL" id="CAI4053047.1"/>
    </source>
</evidence>
<dbReference type="OrthoDB" id="4056195at2759"/>
<proteinExistence type="predicted"/>
<evidence type="ECO:0000313" key="2">
    <source>
        <dbReference type="Proteomes" id="UP001162087"/>
    </source>
</evidence>
<dbReference type="Pfam" id="PF08692">
    <property type="entry name" value="Pet20"/>
    <property type="match status" value="2"/>
</dbReference>
<accession>A0AA35NNX7</accession>
<gene>
    <name evidence="1" type="primary">SKDI16G1170</name>
    <name evidence="1" type="ORF">SKDI_16G1170</name>
</gene>
<keyword evidence="2" id="KW-1185">Reference proteome</keyword>
<dbReference type="InterPro" id="IPR014804">
    <property type="entry name" value="Pet20-like"/>
</dbReference>
<dbReference type="GO" id="GO:0005739">
    <property type="term" value="C:mitochondrion"/>
    <property type="evidence" value="ECO:0007669"/>
    <property type="project" value="UniProtKB-SubCell"/>
</dbReference>
<reference evidence="1" key="1">
    <citation type="submission" date="2022-10" db="EMBL/GenBank/DDBJ databases">
        <authorList>
            <person name="Byrne P K."/>
        </authorList>
    </citation>
    <scope>NUCLEOTIDE SEQUENCE</scope>
    <source>
        <strain evidence="1">IFO1802</strain>
    </source>
</reference>
<protein>
    <submittedName>
        <fullName evidence="1">Uncharacterized protein</fullName>
    </submittedName>
</protein>
<dbReference type="Proteomes" id="UP001162087">
    <property type="component" value="Chromosome 16"/>
</dbReference>
<organism evidence="1 2">
    <name type="scientific">Saccharomyces kudriavzevii (strain ATCC MYA-4449 / AS 2.2408 / CBS 8840 / NBRC 1802 / NCYC 2889)</name>
    <name type="common">Yeast</name>
    <dbReference type="NCBI Taxonomy" id="226230"/>
    <lineage>
        <taxon>Eukaryota</taxon>
        <taxon>Fungi</taxon>
        <taxon>Dikarya</taxon>
        <taxon>Ascomycota</taxon>
        <taxon>Saccharomycotina</taxon>
        <taxon>Saccharomycetes</taxon>
        <taxon>Saccharomycetales</taxon>
        <taxon>Saccharomycetaceae</taxon>
        <taxon>Saccharomyces</taxon>
    </lineage>
</organism>
<dbReference type="EMBL" id="OX365911">
    <property type="protein sequence ID" value="CAI4053047.1"/>
    <property type="molecule type" value="Genomic_DNA"/>
</dbReference>